<keyword evidence="7" id="KW-0694">RNA-binding</keyword>
<comment type="function">
    <text evidence="9">RNA-binding protein required for the maturation of box H/ACA snoRNPs complex and ribosome biogenesis. During assembly of the H/ACA snoRNPs complex, it associates with the complex and disappears during maturation of the complex and is replaced by GAR1 to yield mature H/ACA snoRNPs complex. Acts as a competitive binder for CBF5 probably required to prevent non-cognate RNAs from being loaded during transport of the particle by inducing a non-productive conformation of CBF5.</text>
</comment>
<feature type="compositionally biased region" description="Basic and acidic residues" evidence="12">
    <location>
        <begin position="864"/>
        <end position="874"/>
    </location>
</feature>
<dbReference type="FunFam" id="2.40.10.230:FF:000002">
    <property type="entry name" value="H/ACA ribonucleoprotein complex non-core subunit NAF1"/>
    <property type="match status" value="1"/>
</dbReference>
<feature type="compositionally biased region" description="Polar residues" evidence="12">
    <location>
        <begin position="218"/>
        <end position="231"/>
    </location>
</feature>
<dbReference type="GO" id="GO:0005634">
    <property type="term" value="C:nucleus"/>
    <property type="evidence" value="ECO:0007669"/>
    <property type="project" value="UniProtKB-SubCell"/>
</dbReference>
<dbReference type="GeneID" id="90072405"/>
<feature type="compositionally biased region" description="Low complexity" evidence="12">
    <location>
        <begin position="622"/>
        <end position="641"/>
    </location>
</feature>
<dbReference type="RefSeq" id="XP_064851426.1">
    <property type="nucleotide sequence ID" value="XM_064995354.1"/>
</dbReference>
<dbReference type="SUPFAM" id="SSF50447">
    <property type="entry name" value="Translation proteins"/>
    <property type="match status" value="1"/>
</dbReference>
<feature type="compositionally biased region" description="Polar residues" evidence="12">
    <location>
        <begin position="73"/>
        <end position="82"/>
    </location>
</feature>
<dbReference type="EMBL" id="BTFZ01000002">
    <property type="protein sequence ID" value="GMM34426.1"/>
    <property type="molecule type" value="Genomic_DNA"/>
</dbReference>
<dbReference type="GO" id="GO:0000493">
    <property type="term" value="P:box H/ACA snoRNP assembly"/>
    <property type="evidence" value="ECO:0007669"/>
    <property type="project" value="InterPro"/>
</dbReference>
<proteinExistence type="inferred from homology"/>
<feature type="compositionally biased region" description="Basic and acidic residues" evidence="12">
    <location>
        <begin position="179"/>
        <end position="217"/>
    </location>
</feature>
<feature type="compositionally biased region" description="Acidic residues" evidence="12">
    <location>
        <begin position="269"/>
        <end position="287"/>
    </location>
</feature>
<gene>
    <name evidence="13" type="ORF">DASC09_017510</name>
</gene>
<evidence type="ECO:0000256" key="11">
    <source>
        <dbReference type="ARBA" id="ARBA00076743"/>
    </source>
</evidence>
<evidence type="ECO:0000256" key="8">
    <source>
        <dbReference type="ARBA" id="ARBA00023242"/>
    </source>
</evidence>
<feature type="region of interest" description="Disordered" evidence="12">
    <location>
        <begin position="662"/>
        <end position="830"/>
    </location>
</feature>
<feature type="compositionally biased region" description="Polar residues" evidence="12">
    <location>
        <begin position="675"/>
        <end position="696"/>
    </location>
</feature>
<dbReference type="GO" id="GO:0001522">
    <property type="term" value="P:pseudouridine synthesis"/>
    <property type="evidence" value="ECO:0007669"/>
    <property type="project" value="InterPro"/>
</dbReference>
<feature type="region of interest" description="Disordered" evidence="12">
    <location>
        <begin position="484"/>
        <end position="595"/>
    </location>
</feature>
<comment type="similarity">
    <text evidence="2">Belongs to the NAF1 family.</text>
</comment>
<evidence type="ECO:0000256" key="2">
    <source>
        <dbReference type="ARBA" id="ARBA00009801"/>
    </source>
</evidence>
<feature type="region of interest" description="Disordered" evidence="12">
    <location>
        <begin position="129"/>
        <end position="237"/>
    </location>
</feature>
<comment type="subcellular location">
    <subcellularLocation>
        <location evidence="1">Nucleus</location>
    </subcellularLocation>
</comment>
<dbReference type="InterPro" id="IPR038664">
    <property type="entry name" value="Gar1/Naf1_Cbf5-bd_sf"/>
</dbReference>
<dbReference type="InterPro" id="IPR007504">
    <property type="entry name" value="H/ACA_rnp_Gar1/Naf1"/>
</dbReference>
<evidence type="ECO:0000256" key="12">
    <source>
        <dbReference type="SAM" id="MobiDB-lite"/>
    </source>
</evidence>
<sequence length="874" mass="98591">MIEKENMSTDIPEVSKKIEVSDEVVNMSEENEESKMQDQKTTMTSTESIPQENKDEELKNESSEQGNEGILQDSANEFLSNNESKEKVEVKGDMNEGDNSRVLEHSESKPEDITMNTEKNLYDVISEKVTLSQGNKPQELDEVLKSDIHNPEVEKGQSNQDHDLEKKTEEDQAAQDQNIEEKTEKDQVDQDQNIEEKIEKNQEDQNENIEEKVKQDANIESSTDKPQNVKNINDEEKIESLKQNRKKEIDTAIQKLNIEPADIDKYSSDEVDANEDDVSESDSDSSDNDISGSGSESDSESDSDDEEGHEDDDLKSVENLEFEDDENLDGPIKSKNELPEEAASSLPEDFKIDEKTPIELIGEVHAFSENNLIVKGNNSAEYRVLKENSVLCFEDRTPVGLIFEIFGPLRAPFYRIKFNTDNEKNHESFKDLKGTKVYYVVTNAEFELTEKIKAFKGCDASNGNDEELAQEELEFSDDAAEANFKKAKKNKKKRKQDSASKDGAPPPKKFSGSSKVISYTPISAADDDDNNKDNMGVRPYSISHPRSNSKPSESELGLPPVPSYNNNNRRTQNQHNRQQNNKDTNTNNNQGAPASYDAFDALRTNGGKTFVQQNRQSYGRAPQQHQQNFPGNNNQQYNQPNNQMQVPQFYAQGLVPQYVSNNQTQAGSYGAPDKFNSQGNGPQSFTNPQFSASTGINANNSNNYNHNPNNNNFNNANYNANNYNANSSYNNNNGYNHNNFNHNNFKNNNSYNNNNSNYNNNYNNGYNGNYNNNYNNNYSNSNYNNNNYGNDNYGNSNYNNNMPPTNHWSQQPNHQAPQFNNPSQQATGPSIQSQLIAELTKNPQVAQMVQQALEAKQNGGNMQNHDEYDPARGL</sequence>
<accession>A0AAV5QII2</accession>
<dbReference type="AlphaFoldDB" id="A0AAV5QII2"/>
<feature type="compositionally biased region" description="Basic and acidic residues" evidence="12">
    <location>
        <begin position="138"/>
        <end position="170"/>
    </location>
</feature>
<feature type="region of interest" description="Disordered" evidence="12">
    <location>
        <begin position="253"/>
        <end position="350"/>
    </location>
</feature>
<organism evidence="13 14">
    <name type="scientific">Saccharomycopsis crataegensis</name>
    <dbReference type="NCBI Taxonomy" id="43959"/>
    <lineage>
        <taxon>Eukaryota</taxon>
        <taxon>Fungi</taxon>
        <taxon>Dikarya</taxon>
        <taxon>Ascomycota</taxon>
        <taxon>Saccharomycotina</taxon>
        <taxon>Saccharomycetes</taxon>
        <taxon>Saccharomycopsidaceae</taxon>
        <taxon>Saccharomycopsis</taxon>
    </lineage>
</organism>
<evidence type="ECO:0000256" key="7">
    <source>
        <dbReference type="ARBA" id="ARBA00022884"/>
    </source>
</evidence>
<keyword evidence="14" id="KW-1185">Reference proteome</keyword>
<feature type="compositionally biased region" description="Basic and acidic residues" evidence="12">
    <location>
        <begin position="1"/>
        <end position="20"/>
    </location>
</feature>
<feature type="compositionally biased region" description="Polar residues" evidence="12">
    <location>
        <begin position="39"/>
        <end position="51"/>
    </location>
</feature>
<dbReference type="PANTHER" id="PTHR31633">
    <property type="entry name" value="H/ACA RIBONUCLEOPROTEIN COMPLEX NON-CORE SUBUNIT NAF1"/>
    <property type="match status" value="1"/>
</dbReference>
<evidence type="ECO:0000256" key="3">
    <source>
        <dbReference type="ARBA" id="ARBA00021438"/>
    </source>
</evidence>
<feature type="region of interest" description="Disordered" evidence="12">
    <location>
        <begin position="854"/>
        <end position="874"/>
    </location>
</feature>
<evidence type="ECO:0000313" key="13">
    <source>
        <dbReference type="EMBL" id="GMM34426.1"/>
    </source>
</evidence>
<feature type="region of interest" description="Disordered" evidence="12">
    <location>
        <begin position="1"/>
        <end position="117"/>
    </location>
</feature>
<keyword evidence="8" id="KW-0539">Nucleus</keyword>
<evidence type="ECO:0000256" key="5">
    <source>
        <dbReference type="ARBA" id="ARBA00022552"/>
    </source>
</evidence>
<feature type="compositionally biased region" description="Low complexity" evidence="12">
    <location>
        <begin position="697"/>
        <end position="801"/>
    </location>
</feature>
<name>A0AAV5QII2_9ASCO</name>
<dbReference type="GO" id="GO:0006364">
    <property type="term" value="P:rRNA processing"/>
    <property type="evidence" value="ECO:0007669"/>
    <property type="project" value="UniProtKB-KW"/>
</dbReference>
<dbReference type="GO" id="GO:0005732">
    <property type="term" value="C:sno(s)RNA-containing ribonucleoprotein complex"/>
    <property type="evidence" value="ECO:0007669"/>
    <property type="project" value="InterPro"/>
</dbReference>
<feature type="compositionally biased region" description="Acidic residues" evidence="12">
    <location>
        <begin position="297"/>
        <end position="311"/>
    </location>
</feature>
<feature type="compositionally biased region" description="Low complexity" evidence="12">
    <location>
        <begin position="565"/>
        <end position="590"/>
    </location>
</feature>
<evidence type="ECO:0000256" key="9">
    <source>
        <dbReference type="ARBA" id="ARBA00054735"/>
    </source>
</evidence>
<dbReference type="PANTHER" id="PTHR31633:SF1">
    <property type="entry name" value="H_ACA RIBONUCLEOPROTEIN COMPLEX NON-CORE SUBUNIT NAF1"/>
    <property type="match status" value="1"/>
</dbReference>
<evidence type="ECO:0000256" key="1">
    <source>
        <dbReference type="ARBA" id="ARBA00004123"/>
    </source>
</evidence>
<evidence type="ECO:0000313" key="14">
    <source>
        <dbReference type="Proteomes" id="UP001360560"/>
    </source>
</evidence>
<dbReference type="GO" id="GO:0003723">
    <property type="term" value="F:RNA binding"/>
    <property type="evidence" value="ECO:0007669"/>
    <property type="project" value="UniProtKB-KW"/>
</dbReference>
<dbReference type="InterPro" id="IPR009000">
    <property type="entry name" value="Transl_B-barrel_sf"/>
</dbReference>
<feature type="compositionally biased region" description="Basic and acidic residues" evidence="12">
    <location>
        <begin position="83"/>
        <end position="112"/>
    </location>
</feature>
<dbReference type="Pfam" id="PF04410">
    <property type="entry name" value="Gar1"/>
    <property type="match status" value="1"/>
</dbReference>
<feature type="compositionally biased region" description="Basic and acidic residues" evidence="12">
    <location>
        <begin position="52"/>
        <end position="62"/>
    </location>
</feature>
<feature type="compositionally biased region" description="Polar residues" evidence="12">
    <location>
        <begin position="511"/>
        <end position="521"/>
    </location>
</feature>
<reference evidence="13 14" key="1">
    <citation type="journal article" date="2023" name="Elife">
        <title>Identification of key yeast species and microbe-microbe interactions impacting larval growth of Drosophila in the wild.</title>
        <authorList>
            <person name="Mure A."/>
            <person name="Sugiura Y."/>
            <person name="Maeda R."/>
            <person name="Honda K."/>
            <person name="Sakurai N."/>
            <person name="Takahashi Y."/>
            <person name="Watada M."/>
            <person name="Katoh T."/>
            <person name="Gotoh A."/>
            <person name="Gotoh Y."/>
            <person name="Taniguchi I."/>
            <person name="Nakamura K."/>
            <person name="Hayashi T."/>
            <person name="Katayama T."/>
            <person name="Uemura T."/>
            <person name="Hattori Y."/>
        </authorList>
    </citation>
    <scope>NUCLEOTIDE SEQUENCE [LARGE SCALE GENOMIC DNA]</scope>
    <source>
        <strain evidence="13 14">SC-9</strain>
    </source>
</reference>
<evidence type="ECO:0000256" key="10">
    <source>
        <dbReference type="ARBA" id="ARBA00065983"/>
    </source>
</evidence>
<dbReference type="InterPro" id="IPR040309">
    <property type="entry name" value="Naf1"/>
</dbReference>
<dbReference type="Proteomes" id="UP001360560">
    <property type="component" value="Unassembled WGS sequence"/>
</dbReference>
<keyword evidence="6" id="KW-0597">Phosphoprotein</keyword>
<comment type="subunit">
    <text evidence="10">During assembly of the complex, component of the small nucleolar ribonucleoprotein particles containing H/ACA-type snoRNAs (H/ACA snoRNPs) which contains CBF5, NAF1, NHP2 and NOP10 proteins. Interacts with SHQ1. Interacts directly with CBF5. Interacts with hyperphosphorylated C-terminal domain (CTD) of RNA polymerase II large subunit (RPB1).</text>
</comment>
<comment type="caution">
    <text evidence="13">The sequence shown here is derived from an EMBL/GenBank/DDBJ whole genome shotgun (WGS) entry which is preliminary data.</text>
</comment>
<feature type="compositionally biased region" description="Basic residues" evidence="12">
    <location>
        <begin position="485"/>
        <end position="495"/>
    </location>
</feature>
<feature type="region of interest" description="Disordered" evidence="12">
    <location>
        <begin position="615"/>
        <end position="641"/>
    </location>
</feature>
<protein>
    <recommendedName>
        <fullName evidence="3">H/ACA ribonucleoprotein complex non-core subunit NAF1</fullName>
    </recommendedName>
    <alternativeName>
        <fullName evidence="11">Nuclear assembly factor 1</fullName>
    </alternativeName>
</protein>
<dbReference type="Gene3D" id="2.40.10.230">
    <property type="entry name" value="Probable tRNA pseudouridine synthase domain"/>
    <property type="match status" value="1"/>
</dbReference>
<feature type="compositionally biased region" description="Polar residues" evidence="12">
    <location>
        <begin position="802"/>
        <end position="830"/>
    </location>
</feature>
<keyword evidence="5" id="KW-0698">rRNA processing</keyword>
<keyword evidence="4" id="KW-0690">Ribosome biogenesis</keyword>
<evidence type="ECO:0000256" key="6">
    <source>
        <dbReference type="ARBA" id="ARBA00022553"/>
    </source>
</evidence>
<evidence type="ECO:0000256" key="4">
    <source>
        <dbReference type="ARBA" id="ARBA00022517"/>
    </source>
</evidence>